<dbReference type="PANTHER" id="PTHR43477:SF1">
    <property type="entry name" value="DIHYDROANTICAPSIN 7-DEHYDROGENASE"/>
    <property type="match status" value="1"/>
</dbReference>
<keyword evidence="3" id="KW-0614">Plasmid</keyword>
<geneLocation type="plasmid" evidence="4">
    <name>pat</name>
</geneLocation>
<dbReference type="RefSeq" id="WP_099086493.1">
    <property type="nucleotide sequence ID" value="NZ_CP042276.1"/>
</dbReference>
<dbReference type="Proteomes" id="UP000222296">
    <property type="component" value="Plasmid pAt"/>
</dbReference>
<protein>
    <submittedName>
        <fullName evidence="3">SDR family oxidoreductase</fullName>
    </submittedName>
</protein>
<dbReference type="InterPro" id="IPR002347">
    <property type="entry name" value="SDR_fam"/>
</dbReference>
<dbReference type="SUPFAM" id="SSF51735">
    <property type="entry name" value="NAD(P)-binding Rossmann-fold domains"/>
    <property type="match status" value="1"/>
</dbReference>
<reference evidence="3 4" key="1">
    <citation type="journal article" date="2017" name="Genome Announc.">
        <title>Draft Genome Sequence of Agrobacterium tumefaciens Biovar 1 Strain 186, Isolated from Walnut.</title>
        <authorList>
            <person name="Poret-Peterson A.T."/>
            <person name="Bhatnagar S."/>
            <person name="McClean A.E."/>
            <person name="Kluepfel D.A."/>
        </authorList>
    </citation>
    <scope>NUCLEOTIDE SEQUENCE [LARGE SCALE GENOMIC DNA]</scope>
    <source>
        <strain evidence="3 4">186</strain>
    </source>
</reference>
<proteinExistence type="inferred from homology"/>
<evidence type="ECO:0000256" key="2">
    <source>
        <dbReference type="ARBA" id="ARBA00023002"/>
    </source>
</evidence>
<organism evidence="3 4">
    <name type="scientific">Agrobacterium tumefaciens</name>
    <dbReference type="NCBI Taxonomy" id="358"/>
    <lineage>
        <taxon>Bacteria</taxon>
        <taxon>Pseudomonadati</taxon>
        <taxon>Pseudomonadota</taxon>
        <taxon>Alphaproteobacteria</taxon>
        <taxon>Hyphomicrobiales</taxon>
        <taxon>Rhizobiaceae</taxon>
        <taxon>Rhizobium/Agrobacterium group</taxon>
        <taxon>Agrobacterium</taxon>
        <taxon>Agrobacterium tumefaciens complex</taxon>
    </lineage>
</organism>
<name>A0AAP9J9L7_AGRTU</name>
<dbReference type="AlphaFoldDB" id="A0AAP9J9L7"/>
<dbReference type="Gene3D" id="3.40.50.720">
    <property type="entry name" value="NAD(P)-binding Rossmann-like Domain"/>
    <property type="match status" value="1"/>
</dbReference>
<dbReference type="EMBL" id="CP042276">
    <property type="protein sequence ID" value="QDY97725.1"/>
    <property type="molecule type" value="Genomic_DNA"/>
</dbReference>
<evidence type="ECO:0000313" key="4">
    <source>
        <dbReference type="Proteomes" id="UP000222296"/>
    </source>
</evidence>
<dbReference type="InterPro" id="IPR051122">
    <property type="entry name" value="SDR_DHRS6-like"/>
</dbReference>
<evidence type="ECO:0000256" key="1">
    <source>
        <dbReference type="ARBA" id="ARBA00006484"/>
    </source>
</evidence>
<evidence type="ECO:0000313" key="3">
    <source>
        <dbReference type="EMBL" id="QDY97725.1"/>
    </source>
</evidence>
<dbReference type="GO" id="GO:0016491">
    <property type="term" value="F:oxidoreductase activity"/>
    <property type="evidence" value="ECO:0007669"/>
    <property type="project" value="UniProtKB-KW"/>
</dbReference>
<keyword evidence="2" id="KW-0560">Oxidoreductase</keyword>
<accession>A0AAP9J9L7</accession>
<dbReference type="CDD" id="cd05233">
    <property type="entry name" value="SDR_c"/>
    <property type="match status" value="1"/>
</dbReference>
<comment type="similarity">
    <text evidence="1">Belongs to the short-chain dehydrogenases/reductases (SDR) family.</text>
</comment>
<dbReference type="Pfam" id="PF13561">
    <property type="entry name" value="adh_short_C2"/>
    <property type="match status" value="1"/>
</dbReference>
<gene>
    <name evidence="3" type="ORF">CG010_026645</name>
</gene>
<dbReference type="PRINTS" id="PR00081">
    <property type="entry name" value="GDHRDH"/>
</dbReference>
<sequence>MSLKDKTVIVIGGSSGFGKATALKAAELGAKVTITSRDAAKLEQVVGEFAAVGYAVAGHVVDAADVSSIAALFDGIASFDHLVSMAGGAMGGGFLAADYDTIKHAVDEKLFANLQIARHAAKRIAEGGSMTFTAGSGGRPHNASGAIIGNDAIRILVEGLAVELAPKARVNAVAPTWTPTPLWRGMAAAELKATQERFAQTIPLGRTAEIDEVASAYIFLLQCSFITGQTIAVDGGLTLVS</sequence>
<dbReference type="InterPro" id="IPR036291">
    <property type="entry name" value="NAD(P)-bd_dom_sf"/>
</dbReference>
<dbReference type="PANTHER" id="PTHR43477">
    <property type="entry name" value="DIHYDROANTICAPSIN 7-DEHYDROGENASE"/>
    <property type="match status" value="1"/>
</dbReference>